<sequence length="170" mass="19198">MIASHLDLVYRISWAVVLLLVFLSEAILLFAAYFRLDQMEDHFIASHLVSINRKIVGNAPLGRMKRVKLIGALTGRFTLSQMLDPYAFMEAEIFPEYLKKWVKVPGYIMRIALVGAGLLVLWLGFEWLCTTVSKPISDLKMLSIAILITCFVLSLLAVLVRVCISFFQTG</sequence>
<feature type="transmembrane region" description="Helical" evidence="1">
    <location>
        <begin position="12"/>
        <end position="34"/>
    </location>
</feature>
<proteinExistence type="predicted"/>
<gene>
    <name evidence="2" type="ORF">PS691_03506</name>
</gene>
<keyword evidence="1" id="KW-1133">Transmembrane helix</keyword>
<feature type="transmembrane region" description="Helical" evidence="1">
    <location>
        <begin position="107"/>
        <end position="125"/>
    </location>
</feature>
<dbReference type="RefSeq" id="WP_224788252.1">
    <property type="nucleotide sequence ID" value="NZ_CABVHQ010000035.1"/>
</dbReference>
<keyword evidence="1" id="KW-0472">Membrane</keyword>
<evidence type="ECO:0000313" key="2">
    <source>
        <dbReference type="EMBL" id="VVO12315.1"/>
    </source>
</evidence>
<evidence type="ECO:0000256" key="1">
    <source>
        <dbReference type="SAM" id="Phobius"/>
    </source>
</evidence>
<protein>
    <submittedName>
        <fullName evidence="2">Uncharacterized protein</fullName>
    </submittedName>
</protein>
<feature type="transmembrane region" description="Helical" evidence="1">
    <location>
        <begin position="145"/>
        <end position="167"/>
    </location>
</feature>
<evidence type="ECO:0000313" key="3">
    <source>
        <dbReference type="Proteomes" id="UP000337909"/>
    </source>
</evidence>
<organism evidence="2 3">
    <name type="scientific">Pseudomonas fluorescens</name>
    <dbReference type="NCBI Taxonomy" id="294"/>
    <lineage>
        <taxon>Bacteria</taxon>
        <taxon>Pseudomonadati</taxon>
        <taxon>Pseudomonadota</taxon>
        <taxon>Gammaproteobacteria</taxon>
        <taxon>Pseudomonadales</taxon>
        <taxon>Pseudomonadaceae</taxon>
        <taxon>Pseudomonas</taxon>
    </lineage>
</organism>
<accession>A0A5E7DKC7</accession>
<dbReference type="Proteomes" id="UP000337909">
    <property type="component" value="Unassembled WGS sequence"/>
</dbReference>
<name>A0A5E7DKC7_PSEFL</name>
<reference evidence="2 3" key="1">
    <citation type="submission" date="2019-09" db="EMBL/GenBank/DDBJ databases">
        <authorList>
            <person name="Chandra G."/>
            <person name="Truman W A."/>
        </authorList>
    </citation>
    <scope>NUCLEOTIDE SEQUENCE [LARGE SCALE GENOMIC DNA]</scope>
    <source>
        <strain evidence="2">PS691</strain>
    </source>
</reference>
<dbReference type="AlphaFoldDB" id="A0A5E7DKC7"/>
<keyword evidence="1" id="KW-0812">Transmembrane</keyword>
<dbReference type="EMBL" id="CABVHQ010000035">
    <property type="protein sequence ID" value="VVO12315.1"/>
    <property type="molecule type" value="Genomic_DNA"/>
</dbReference>